<dbReference type="EMBL" id="CAKXZS010000002">
    <property type="protein sequence ID" value="CAH2394480.1"/>
    <property type="molecule type" value="Genomic_DNA"/>
</dbReference>
<gene>
    <name evidence="1" type="ORF">MES4922_100069</name>
</gene>
<sequence>MSGNGATTTLSVVGWNGGFQEAAMLISTADIRRKAATRLASHEDRLWVKSTQPGG</sequence>
<keyword evidence="2" id="KW-1185">Reference proteome</keyword>
<evidence type="ECO:0000313" key="1">
    <source>
        <dbReference type="EMBL" id="CAH2394480.1"/>
    </source>
</evidence>
<name>A0ABM9DEE0_9HYPH</name>
<comment type="caution">
    <text evidence="1">The sequence shown here is derived from an EMBL/GenBank/DDBJ whole genome shotgun (WGS) entry which is preliminary data.</text>
</comment>
<organism evidence="1 2">
    <name type="scientific">Mesorhizobium ventifaucium</name>
    <dbReference type="NCBI Taxonomy" id="666020"/>
    <lineage>
        <taxon>Bacteria</taxon>
        <taxon>Pseudomonadati</taxon>
        <taxon>Pseudomonadota</taxon>
        <taxon>Alphaproteobacteria</taxon>
        <taxon>Hyphomicrobiales</taxon>
        <taxon>Phyllobacteriaceae</taxon>
        <taxon>Mesorhizobium</taxon>
    </lineage>
</organism>
<protein>
    <submittedName>
        <fullName evidence="1">Uncharacterized protein</fullName>
    </submittedName>
</protein>
<proteinExistence type="predicted"/>
<evidence type="ECO:0000313" key="2">
    <source>
        <dbReference type="Proteomes" id="UP001152604"/>
    </source>
</evidence>
<accession>A0ABM9DEE0</accession>
<reference evidence="1" key="1">
    <citation type="submission" date="2022-03" db="EMBL/GenBank/DDBJ databases">
        <authorList>
            <person name="Brunel B."/>
        </authorList>
    </citation>
    <scope>NUCLEOTIDE SEQUENCE</scope>
    <source>
        <strain evidence="1">STM4922sample</strain>
    </source>
</reference>
<dbReference type="Proteomes" id="UP001152604">
    <property type="component" value="Unassembled WGS sequence"/>
</dbReference>